<evidence type="ECO:0000256" key="1">
    <source>
        <dbReference type="SAM" id="Coils"/>
    </source>
</evidence>
<dbReference type="Proteomes" id="UP000270296">
    <property type="component" value="Unassembled WGS sequence"/>
</dbReference>
<evidence type="ECO:0000313" key="5">
    <source>
        <dbReference type="WBParaSite" id="SBAD_0000711301-mRNA-1"/>
    </source>
</evidence>
<feature type="coiled-coil region" evidence="1">
    <location>
        <begin position="37"/>
        <end position="64"/>
    </location>
</feature>
<dbReference type="OrthoDB" id="5919428at2759"/>
<keyword evidence="1" id="KW-0175">Coiled coil</keyword>
<evidence type="ECO:0000256" key="2">
    <source>
        <dbReference type="SAM" id="MobiDB-lite"/>
    </source>
</evidence>
<sequence length="761" mass="83746">MSEEVSRCEKKNLQQKAAYDKCLDDIAQHVAKALVDQDHLKKECDRLNSRVIQLEWENRLLRAQMQFSLQSSEEVSRISERNAGCSVNSRLFSSAVFCNSSQIEPSKDLALCSPQSNAGEGLFSRPVSFCLDKYTDFNAVAKVINSACGDGGLNAESMKTLDDSNDDSLPGETLPNENDYCTDEIKNFSRISEECTVSHAGHSSVTALSEAVSGCFVNSRGSSPFKSTDLALKVQCPTSGKNAGNDDGVEVLTATAGFSFSSCSDIADMKKSVNVIKDKDSVAMTDSAVSMKPCVNDSDMCPQVNHIVAKDGTGTEPNQKLQVLVHMLHSVKNDFPLHDKLPSSKTSLYSCLRKCMPLKQYALDDGYSTMSSEIHADSLPLLYSSWAQASFLPDSLSTTAAAWRRQLTLPVAGLRLTKSCEHFGFELESNFHSFAGVRCFSDSALCLRKLFSNRDHITGRTRFHRRLTANGERCFLEPFLLPNFNMTWPEDGGEALSEFADNEENVNFHLLDCDRSDSSSNVDCGGRYDLDSLDIGECERIKTSPPKRSSETKPSRRSAVSDKIPATPFAAAASAADIDSSLSSHDVSSNRDSKMSVVRYIPPGIRPSVLRHDIFGRFGTEEKVALASFDFLNYYDTLSCSSESKLKWQNCEHHRPNGKRRRTRSLDNSLATQLDKNLNANLYENLPFHLHRNQLASSSKATASSSMTSSNSPLCRSRWRSHCSSVSSLRSSHSCGSSLFLSDLCAADQTLSSCSSLSFQF</sequence>
<reference evidence="3 4" key="2">
    <citation type="submission" date="2018-11" db="EMBL/GenBank/DDBJ databases">
        <authorList>
            <consortium name="Pathogen Informatics"/>
        </authorList>
    </citation>
    <scope>NUCLEOTIDE SEQUENCE [LARGE SCALE GENOMIC DNA]</scope>
</reference>
<dbReference type="WBParaSite" id="SBAD_0000711301-mRNA-1">
    <property type="protein sequence ID" value="SBAD_0000711301-mRNA-1"/>
    <property type="gene ID" value="SBAD_0000711301"/>
</dbReference>
<evidence type="ECO:0000313" key="3">
    <source>
        <dbReference type="EMBL" id="VDP10960.1"/>
    </source>
</evidence>
<feature type="compositionally biased region" description="Basic and acidic residues" evidence="2">
    <location>
        <begin position="541"/>
        <end position="554"/>
    </location>
</feature>
<gene>
    <name evidence="3" type="ORF">SBAD_LOCUS6848</name>
</gene>
<reference evidence="5" key="1">
    <citation type="submission" date="2016-06" db="UniProtKB">
        <authorList>
            <consortium name="WormBaseParasite"/>
        </authorList>
    </citation>
    <scope>IDENTIFICATION</scope>
</reference>
<keyword evidence="4" id="KW-1185">Reference proteome</keyword>
<accession>A0A183ITA1</accession>
<dbReference type="AlphaFoldDB" id="A0A183ITA1"/>
<organism evidence="5">
    <name type="scientific">Soboliphyme baturini</name>
    <dbReference type="NCBI Taxonomy" id="241478"/>
    <lineage>
        <taxon>Eukaryota</taxon>
        <taxon>Metazoa</taxon>
        <taxon>Ecdysozoa</taxon>
        <taxon>Nematoda</taxon>
        <taxon>Enoplea</taxon>
        <taxon>Dorylaimia</taxon>
        <taxon>Dioctophymatida</taxon>
        <taxon>Dioctophymatoidea</taxon>
        <taxon>Soboliphymatidae</taxon>
        <taxon>Soboliphyme</taxon>
    </lineage>
</organism>
<dbReference type="EMBL" id="UZAM01010094">
    <property type="protein sequence ID" value="VDP10960.1"/>
    <property type="molecule type" value="Genomic_DNA"/>
</dbReference>
<name>A0A183ITA1_9BILA</name>
<feature type="region of interest" description="Disordered" evidence="2">
    <location>
        <begin position="541"/>
        <end position="564"/>
    </location>
</feature>
<protein>
    <submittedName>
        <fullName evidence="5">RRM domain-containing protein</fullName>
    </submittedName>
</protein>
<evidence type="ECO:0000313" key="4">
    <source>
        <dbReference type="Proteomes" id="UP000270296"/>
    </source>
</evidence>
<proteinExistence type="predicted"/>